<evidence type="ECO:0000313" key="2">
    <source>
        <dbReference type="Proteomes" id="UP000290975"/>
    </source>
</evidence>
<comment type="caution">
    <text evidence="1">The sequence shown here is derived from an EMBL/GenBank/DDBJ whole genome shotgun (WGS) entry which is preliminary data.</text>
</comment>
<gene>
    <name evidence="1" type="ORF">MBESOW_P4084</name>
</gene>
<keyword evidence="2" id="KW-1185">Reference proteome</keyword>
<evidence type="ECO:0000313" key="1">
    <source>
        <dbReference type="EMBL" id="GBH32853.1"/>
    </source>
</evidence>
<proteinExistence type="predicted"/>
<dbReference type="Proteomes" id="UP000290975">
    <property type="component" value="Unassembled WGS sequence"/>
</dbReference>
<protein>
    <submittedName>
        <fullName evidence="1">Uncharacterized protein</fullName>
    </submittedName>
</protein>
<organism evidence="1 2">
    <name type="scientific">Sphingobium xenophagum</name>
    <dbReference type="NCBI Taxonomy" id="121428"/>
    <lineage>
        <taxon>Bacteria</taxon>
        <taxon>Pseudomonadati</taxon>
        <taxon>Pseudomonadota</taxon>
        <taxon>Alphaproteobacteria</taxon>
        <taxon>Sphingomonadales</taxon>
        <taxon>Sphingomonadaceae</taxon>
        <taxon>Sphingobium</taxon>
    </lineage>
</organism>
<dbReference type="EMBL" id="BBQY01000047">
    <property type="protein sequence ID" value="GBH32853.1"/>
    <property type="molecule type" value="Genomic_DNA"/>
</dbReference>
<sequence length="113" mass="12266">MSRHVHIDALGRIPSGTTIITLAICGPRGGMRAVEDISIDEAEKMMAQLQAVVAAAKAETVIDPVDCFMQHVIDRLGDPALALDPSFRSWCAGNHGLLSPRQAAERWCCWRVA</sequence>
<accession>A0A401J8A6</accession>
<dbReference type="RefSeq" id="WP_130754725.1">
    <property type="nucleotide sequence ID" value="NZ_BBQY01000047.1"/>
</dbReference>
<reference evidence="1 2" key="1">
    <citation type="submission" date="2014-12" db="EMBL/GenBank/DDBJ databases">
        <title>Whole genome sequencing of Sphingobium xenophagum OW59.</title>
        <authorList>
            <person name="Ohta Y."/>
            <person name="Nishi S."/>
            <person name="Hatada Y."/>
        </authorList>
    </citation>
    <scope>NUCLEOTIDE SEQUENCE [LARGE SCALE GENOMIC DNA]</scope>
    <source>
        <strain evidence="1 2">OW59</strain>
    </source>
</reference>
<name>A0A401J8A6_SPHXE</name>
<dbReference type="AlphaFoldDB" id="A0A401J8A6"/>